<dbReference type="AlphaFoldDB" id="A0A4Y9T2N7"/>
<dbReference type="EMBL" id="SPUM01000041">
    <property type="protein sequence ID" value="TFW33392.1"/>
    <property type="molecule type" value="Genomic_DNA"/>
</dbReference>
<accession>A0A4Y9T2N7</accession>
<dbReference type="RefSeq" id="WP_135189047.1">
    <property type="nucleotide sequence ID" value="NZ_SPUM01000041.1"/>
</dbReference>
<reference evidence="2 3" key="1">
    <citation type="submission" date="2019-03" db="EMBL/GenBank/DDBJ databases">
        <title>Draft genome of Massilia hortus sp. nov., a novel bacterial species of the Oxalobacteraceae family.</title>
        <authorList>
            <person name="Peta V."/>
            <person name="Raths R."/>
            <person name="Bucking H."/>
        </authorList>
    </citation>
    <scope>NUCLEOTIDE SEQUENCE [LARGE SCALE GENOMIC DNA]</scope>
    <source>
        <strain evidence="2 3">ONC3</strain>
    </source>
</reference>
<organism evidence="2 3">
    <name type="scientific">Massilia horti</name>
    <dbReference type="NCBI Taxonomy" id="2562153"/>
    <lineage>
        <taxon>Bacteria</taxon>
        <taxon>Pseudomonadati</taxon>
        <taxon>Pseudomonadota</taxon>
        <taxon>Betaproteobacteria</taxon>
        <taxon>Burkholderiales</taxon>
        <taxon>Oxalobacteraceae</taxon>
        <taxon>Telluria group</taxon>
        <taxon>Massilia</taxon>
    </lineage>
</organism>
<dbReference type="PIRSF" id="PIRSF000390">
    <property type="entry name" value="PLP_StrS"/>
    <property type="match status" value="1"/>
</dbReference>
<proteinExistence type="inferred from homology"/>
<comment type="caution">
    <text evidence="2">The sequence shown here is derived from an EMBL/GenBank/DDBJ whole genome shotgun (WGS) entry which is preliminary data.</text>
</comment>
<name>A0A4Y9T2N7_9BURK</name>
<dbReference type="InterPro" id="IPR000653">
    <property type="entry name" value="DegT/StrS_aminotransferase"/>
</dbReference>
<dbReference type="Gene3D" id="3.40.640.10">
    <property type="entry name" value="Type I PLP-dependent aspartate aminotransferase-like (Major domain)"/>
    <property type="match status" value="1"/>
</dbReference>
<dbReference type="GO" id="GO:0030170">
    <property type="term" value="F:pyridoxal phosphate binding"/>
    <property type="evidence" value="ECO:0007669"/>
    <property type="project" value="TreeGrafter"/>
</dbReference>
<evidence type="ECO:0000256" key="1">
    <source>
        <dbReference type="RuleBase" id="RU004508"/>
    </source>
</evidence>
<keyword evidence="2" id="KW-0032">Aminotransferase</keyword>
<dbReference type="PANTHER" id="PTHR30244">
    <property type="entry name" value="TRANSAMINASE"/>
    <property type="match status" value="1"/>
</dbReference>
<dbReference type="GO" id="GO:0008483">
    <property type="term" value="F:transaminase activity"/>
    <property type="evidence" value="ECO:0007669"/>
    <property type="project" value="UniProtKB-KW"/>
</dbReference>
<dbReference type="OrthoDB" id="9804264at2"/>
<protein>
    <submittedName>
        <fullName evidence="2">Aminotransferase DegT</fullName>
    </submittedName>
</protein>
<dbReference type="InterPro" id="IPR015422">
    <property type="entry name" value="PyrdxlP-dep_Trfase_small"/>
</dbReference>
<dbReference type="SUPFAM" id="SSF53383">
    <property type="entry name" value="PLP-dependent transferases"/>
    <property type="match status" value="1"/>
</dbReference>
<evidence type="ECO:0000313" key="2">
    <source>
        <dbReference type="EMBL" id="TFW33392.1"/>
    </source>
</evidence>
<dbReference type="Proteomes" id="UP000297258">
    <property type="component" value="Unassembled WGS sequence"/>
</dbReference>
<gene>
    <name evidence="2" type="ORF">E4O92_07005</name>
</gene>
<sequence>MPFLVHHALPPGMRELIESRAPIRDNAGICTSGAGLPELEARLAGRTGARHCIATRSGADAVALALMAAGLGKGHEVITSPFASGATVAALVRRGARPVFADIDRATCNIDAAQIEALITPRTRAIVPVSLYGQPADMEEINAIARRHQLLVLEDALESFGATYHRKQSGNLSAVGYTSLLPEASLGWHGDLGAVFTSDDALADAMRLRRDAGAPMMDQQLSAVFDLLDRFDTALQRRMRVAASYEALFSGRLPRVGRQRDRGCAFSYYALLLEERARLRAALDDLGIATTIHPLPLHLQRDYAFLGAAERCPVATQLAALVLCLPIDSSMDELQATRVAEAVLRVAGVPMPYA</sequence>
<dbReference type="GO" id="GO:0000271">
    <property type="term" value="P:polysaccharide biosynthetic process"/>
    <property type="evidence" value="ECO:0007669"/>
    <property type="project" value="TreeGrafter"/>
</dbReference>
<dbReference type="InterPro" id="IPR015424">
    <property type="entry name" value="PyrdxlP-dep_Trfase"/>
</dbReference>
<keyword evidence="2" id="KW-0808">Transferase</keyword>
<comment type="similarity">
    <text evidence="1">Belongs to the DegT/DnrJ/EryC1 family.</text>
</comment>
<keyword evidence="1" id="KW-0663">Pyridoxal phosphate</keyword>
<dbReference type="Gene3D" id="3.90.1150.10">
    <property type="entry name" value="Aspartate Aminotransferase, domain 1"/>
    <property type="match status" value="1"/>
</dbReference>
<dbReference type="Pfam" id="PF01041">
    <property type="entry name" value="DegT_DnrJ_EryC1"/>
    <property type="match status" value="1"/>
</dbReference>
<dbReference type="PANTHER" id="PTHR30244:SF42">
    <property type="entry name" value="UDP-2-ACETAMIDO-2-DEOXY-3-OXO-D-GLUCURONATE AMINOTRANSFERASE"/>
    <property type="match status" value="1"/>
</dbReference>
<keyword evidence="3" id="KW-1185">Reference proteome</keyword>
<dbReference type="InterPro" id="IPR015421">
    <property type="entry name" value="PyrdxlP-dep_Trfase_major"/>
</dbReference>
<evidence type="ECO:0000313" key="3">
    <source>
        <dbReference type="Proteomes" id="UP000297258"/>
    </source>
</evidence>